<keyword evidence="3" id="KW-1185">Reference proteome</keyword>
<accession>A0ABW2UVT2</accession>
<organism evidence="2 3">
    <name type="scientific">Lentibacillus kimchii</name>
    <dbReference type="NCBI Taxonomy" id="1542911"/>
    <lineage>
        <taxon>Bacteria</taxon>
        <taxon>Bacillati</taxon>
        <taxon>Bacillota</taxon>
        <taxon>Bacilli</taxon>
        <taxon>Bacillales</taxon>
        <taxon>Bacillaceae</taxon>
        <taxon>Lentibacillus</taxon>
    </lineage>
</organism>
<dbReference type="EMBL" id="JBHTGR010000010">
    <property type="protein sequence ID" value="MFC7746740.1"/>
    <property type="molecule type" value="Genomic_DNA"/>
</dbReference>
<name>A0ABW2UVT2_9BACI</name>
<protein>
    <submittedName>
        <fullName evidence="2">NAD(P)H-dependent oxidoreductase</fullName>
    </submittedName>
</protein>
<dbReference type="InterPro" id="IPR005025">
    <property type="entry name" value="FMN_Rdtase-like_dom"/>
</dbReference>
<reference evidence="3" key="1">
    <citation type="journal article" date="2019" name="Int. J. Syst. Evol. Microbiol.">
        <title>The Global Catalogue of Microorganisms (GCM) 10K type strain sequencing project: providing services to taxonomists for standard genome sequencing and annotation.</title>
        <authorList>
            <consortium name="The Broad Institute Genomics Platform"/>
            <consortium name="The Broad Institute Genome Sequencing Center for Infectious Disease"/>
            <person name="Wu L."/>
            <person name="Ma J."/>
        </authorList>
    </citation>
    <scope>NUCLEOTIDE SEQUENCE [LARGE SCALE GENOMIC DNA]</scope>
    <source>
        <strain evidence="3">JCM 30234</strain>
    </source>
</reference>
<evidence type="ECO:0000313" key="2">
    <source>
        <dbReference type="EMBL" id="MFC7746740.1"/>
    </source>
</evidence>
<dbReference type="SUPFAM" id="SSF52218">
    <property type="entry name" value="Flavoproteins"/>
    <property type="match status" value="1"/>
</dbReference>
<dbReference type="PANTHER" id="PTHR30546">
    <property type="entry name" value="FLAVODOXIN-RELATED PROTEIN WRBA-RELATED"/>
    <property type="match status" value="1"/>
</dbReference>
<evidence type="ECO:0000259" key="1">
    <source>
        <dbReference type="PROSITE" id="PS50902"/>
    </source>
</evidence>
<gene>
    <name evidence="2" type="ORF">ACFQU8_05745</name>
</gene>
<dbReference type="InterPro" id="IPR029039">
    <property type="entry name" value="Flavoprotein-like_sf"/>
</dbReference>
<sequence>MSDLNLAIVYDSSSGGNVTLANTAAEAAEEAGANVKVAKVAKIAPKSDIVPNDAWDANQEATKAIPEAEIDDLLWADAIIFSTPTRFGNISAHMKQFLDQAGPAWGEGKLANKVVSAMTSAQNPHGGQEQTIRSLYATMMHWGAIIAAPGYTDGSIFAAGGNPYGTSVTIDPQGNWVEDVTDAVKHQAKRTVQVGKWVKQGQANEA</sequence>
<dbReference type="Gene3D" id="3.40.50.360">
    <property type="match status" value="1"/>
</dbReference>
<dbReference type="PANTHER" id="PTHR30546:SF23">
    <property type="entry name" value="FLAVOPROTEIN-LIKE PROTEIN YCP4-RELATED"/>
    <property type="match status" value="1"/>
</dbReference>
<dbReference type="PROSITE" id="PS50902">
    <property type="entry name" value="FLAVODOXIN_LIKE"/>
    <property type="match status" value="1"/>
</dbReference>
<dbReference type="Pfam" id="PF03358">
    <property type="entry name" value="FMN_red"/>
    <property type="match status" value="1"/>
</dbReference>
<dbReference type="Proteomes" id="UP001596620">
    <property type="component" value="Unassembled WGS sequence"/>
</dbReference>
<dbReference type="RefSeq" id="WP_382358248.1">
    <property type="nucleotide sequence ID" value="NZ_JBHTGR010000010.1"/>
</dbReference>
<feature type="domain" description="Flavodoxin-like" evidence="1">
    <location>
        <begin position="6"/>
        <end position="192"/>
    </location>
</feature>
<proteinExistence type="predicted"/>
<evidence type="ECO:0000313" key="3">
    <source>
        <dbReference type="Proteomes" id="UP001596620"/>
    </source>
</evidence>
<dbReference type="InterPro" id="IPR008254">
    <property type="entry name" value="Flavodoxin/NO_synth"/>
</dbReference>
<comment type="caution">
    <text evidence="2">The sequence shown here is derived from an EMBL/GenBank/DDBJ whole genome shotgun (WGS) entry which is preliminary data.</text>
</comment>